<proteinExistence type="predicted"/>
<dbReference type="STRING" id="299255.SAMN02745129_0736"/>
<keyword evidence="1" id="KW-0378">Hydrolase</keyword>
<dbReference type="InterPro" id="IPR029058">
    <property type="entry name" value="AB_hydrolase_fold"/>
</dbReference>
<sequence length="344" mass="39051">MARLAVLTRFFCVGFAGDQRPHLEPNGLNLPPKRLDMSAHELSDEKLATVKYLAEFAVRPMFRTPVFIQPEDHGITDYEAIYFPSDDGVPLEGWWLKAAGSRKLIIANHPMPMSRAGFCGHWGQPWSNVDDIQIDFVKIWAHLVKAGYHVLAYDLRNHGSSGAANGGVCGIGRYEWRDCVGVMNYVKAHPELNQMDVGLYSQCTGANAQFEAFHRRPELFTEVKCMLAPLAVSMEALMTSFAKLQGVEEHMALMDHEQVKLGGFTNAQMNPQAFAAAVHMPTFMIQVKDDLWTDNPRDGQRTFDLLGTTERSLYWVEGTTRRFDGYNFFGEQPQMMLEWFERYL</sequence>
<name>A0A1M5MQ40_9GAMM</name>
<gene>
    <name evidence="1" type="ORF">SAMN02745129_0736</name>
</gene>
<organism evidence="1 2">
    <name type="scientific">Ferrimonas marina</name>
    <dbReference type="NCBI Taxonomy" id="299255"/>
    <lineage>
        <taxon>Bacteria</taxon>
        <taxon>Pseudomonadati</taxon>
        <taxon>Pseudomonadota</taxon>
        <taxon>Gammaproteobacteria</taxon>
        <taxon>Alteromonadales</taxon>
        <taxon>Ferrimonadaceae</taxon>
        <taxon>Ferrimonas</taxon>
    </lineage>
</organism>
<dbReference type="EMBL" id="FQXG01000001">
    <property type="protein sequence ID" value="SHG79514.1"/>
    <property type="molecule type" value="Genomic_DNA"/>
</dbReference>
<evidence type="ECO:0000313" key="2">
    <source>
        <dbReference type="Proteomes" id="UP000184268"/>
    </source>
</evidence>
<dbReference type="SUPFAM" id="SSF53474">
    <property type="entry name" value="alpha/beta-Hydrolases"/>
    <property type="match status" value="1"/>
</dbReference>
<protein>
    <submittedName>
        <fullName evidence="1">Lysophospholipase, alpha-beta hydrolase superfamily</fullName>
    </submittedName>
</protein>
<keyword evidence="2" id="KW-1185">Reference proteome</keyword>
<evidence type="ECO:0000313" key="1">
    <source>
        <dbReference type="EMBL" id="SHG79514.1"/>
    </source>
</evidence>
<dbReference type="GO" id="GO:0016787">
    <property type="term" value="F:hydrolase activity"/>
    <property type="evidence" value="ECO:0007669"/>
    <property type="project" value="UniProtKB-KW"/>
</dbReference>
<dbReference type="Proteomes" id="UP000184268">
    <property type="component" value="Unassembled WGS sequence"/>
</dbReference>
<reference evidence="1 2" key="1">
    <citation type="submission" date="2016-11" db="EMBL/GenBank/DDBJ databases">
        <authorList>
            <person name="Jaros S."/>
            <person name="Januszkiewicz K."/>
            <person name="Wedrychowicz H."/>
        </authorList>
    </citation>
    <scope>NUCLEOTIDE SEQUENCE [LARGE SCALE GENOMIC DNA]</scope>
    <source>
        <strain evidence="1 2">DSM 16917</strain>
    </source>
</reference>
<dbReference type="Gene3D" id="3.40.50.1820">
    <property type="entry name" value="alpha/beta hydrolase"/>
    <property type="match status" value="1"/>
</dbReference>
<dbReference type="AlphaFoldDB" id="A0A1M5MQ40"/>
<accession>A0A1M5MQ40</accession>